<organism evidence="4 5">
    <name type="scientific">Paludisphaera borealis</name>
    <dbReference type="NCBI Taxonomy" id="1387353"/>
    <lineage>
        <taxon>Bacteria</taxon>
        <taxon>Pseudomonadati</taxon>
        <taxon>Planctomycetota</taxon>
        <taxon>Planctomycetia</taxon>
        <taxon>Isosphaerales</taxon>
        <taxon>Isosphaeraceae</taxon>
        <taxon>Paludisphaera</taxon>
    </lineage>
</organism>
<dbReference type="Gene3D" id="1.10.1040.10">
    <property type="entry name" value="N-(1-d-carboxylethyl)-l-norvaline Dehydrogenase, domain 2"/>
    <property type="match status" value="1"/>
</dbReference>
<protein>
    <submittedName>
        <fullName evidence="4">L-carnitine dehydrogenase</fullName>
        <ecNumber evidence="4">1.1.1.108</ecNumber>
    </submittedName>
</protein>
<dbReference type="InterPro" id="IPR013328">
    <property type="entry name" value="6PGD_dom2"/>
</dbReference>
<dbReference type="AlphaFoldDB" id="A0A1U7CNT8"/>
<evidence type="ECO:0000313" key="4">
    <source>
        <dbReference type="EMBL" id="APW60604.1"/>
    </source>
</evidence>
<proteinExistence type="predicted"/>
<dbReference type="Pfam" id="PF00725">
    <property type="entry name" value="3HCDH"/>
    <property type="match status" value="1"/>
</dbReference>
<dbReference type="GO" id="GO:0070403">
    <property type="term" value="F:NAD+ binding"/>
    <property type="evidence" value="ECO:0007669"/>
    <property type="project" value="InterPro"/>
</dbReference>
<dbReference type="EMBL" id="CP019082">
    <property type="protein sequence ID" value="APW60604.1"/>
    <property type="molecule type" value="Genomic_DNA"/>
</dbReference>
<dbReference type="PANTHER" id="PTHR48075">
    <property type="entry name" value="3-HYDROXYACYL-COA DEHYDROGENASE FAMILY PROTEIN"/>
    <property type="match status" value="1"/>
</dbReference>
<dbReference type="Pfam" id="PF02737">
    <property type="entry name" value="3HCDH_N"/>
    <property type="match status" value="1"/>
</dbReference>
<dbReference type="RefSeq" id="WP_076345359.1">
    <property type="nucleotide sequence ID" value="NZ_CP019082.1"/>
</dbReference>
<dbReference type="SUPFAM" id="SSF48179">
    <property type="entry name" value="6-phosphogluconate dehydrogenase C-terminal domain-like"/>
    <property type="match status" value="1"/>
</dbReference>
<dbReference type="SUPFAM" id="SSF51735">
    <property type="entry name" value="NAD(P)-binding Rossmann-fold domains"/>
    <property type="match status" value="1"/>
</dbReference>
<evidence type="ECO:0000259" key="3">
    <source>
        <dbReference type="Pfam" id="PF02737"/>
    </source>
</evidence>
<keyword evidence="1 4" id="KW-0560">Oxidoreductase</keyword>
<dbReference type="PANTHER" id="PTHR48075:SF5">
    <property type="entry name" value="3-HYDROXYBUTYRYL-COA DEHYDROGENASE"/>
    <property type="match status" value="1"/>
</dbReference>
<dbReference type="InterPro" id="IPR008927">
    <property type="entry name" value="6-PGluconate_DH-like_C_sf"/>
</dbReference>
<evidence type="ECO:0000256" key="1">
    <source>
        <dbReference type="ARBA" id="ARBA00023002"/>
    </source>
</evidence>
<dbReference type="GO" id="GO:0047728">
    <property type="term" value="F:carnitine 3-dehydrogenase activity"/>
    <property type="evidence" value="ECO:0007669"/>
    <property type="project" value="UniProtKB-EC"/>
</dbReference>
<dbReference type="Gene3D" id="3.40.50.720">
    <property type="entry name" value="NAD(P)-binding Rossmann-like Domain"/>
    <property type="match status" value="1"/>
</dbReference>
<feature type="domain" description="3-hydroxyacyl-CoA dehydrogenase NAD binding" evidence="3">
    <location>
        <begin position="11"/>
        <end position="184"/>
    </location>
</feature>
<dbReference type="STRING" id="1387353.BSF38_02080"/>
<dbReference type="GO" id="GO:0006631">
    <property type="term" value="P:fatty acid metabolic process"/>
    <property type="evidence" value="ECO:0007669"/>
    <property type="project" value="InterPro"/>
</dbReference>
<name>A0A1U7CNT8_9BACT</name>
<reference evidence="5" key="1">
    <citation type="submission" date="2016-12" db="EMBL/GenBank/DDBJ databases">
        <title>Comparative genomics of four Isosphaeraceae planctomycetes: a common pool of plasmids and glycoside hydrolase genes.</title>
        <authorList>
            <person name="Ivanova A."/>
        </authorList>
    </citation>
    <scope>NUCLEOTIDE SEQUENCE [LARGE SCALE GENOMIC DNA]</scope>
    <source>
        <strain evidence="5">PX4</strain>
    </source>
</reference>
<dbReference type="OrthoDB" id="9771883at2"/>
<dbReference type="InterPro" id="IPR036291">
    <property type="entry name" value="NAD(P)-bd_dom_sf"/>
</dbReference>
<dbReference type="Proteomes" id="UP000186309">
    <property type="component" value="Chromosome"/>
</dbReference>
<dbReference type="InterPro" id="IPR006176">
    <property type="entry name" value="3-OHacyl-CoA_DH_NAD-bd"/>
</dbReference>
<dbReference type="EC" id="1.1.1.108" evidence="4"/>
<dbReference type="KEGG" id="pbor:BSF38_02080"/>
<gene>
    <name evidence="4" type="primary">lcdH</name>
    <name evidence="4" type="ORF">BSF38_02080</name>
</gene>
<accession>A0A1U7CNT8</accession>
<evidence type="ECO:0000259" key="2">
    <source>
        <dbReference type="Pfam" id="PF00725"/>
    </source>
</evidence>
<dbReference type="InterPro" id="IPR006108">
    <property type="entry name" value="3HC_DH_C"/>
</dbReference>
<evidence type="ECO:0000313" key="5">
    <source>
        <dbReference type="Proteomes" id="UP000186309"/>
    </source>
</evidence>
<feature type="domain" description="3-hydroxyacyl-CoA dehydrogenase C-terminal" evidence="2">
    <location>
        <begin position="189"/>
        <end position="257"/>
    </location>
</feature>
<sequence>MSAIDTGVDRIAVVGCGVIGASWAAHYLARGFDVAATDPAPDAEKRLREVVERAWPVLERIGLADGASKERLRFEPDLASAVKGADFVQENGPERLNVKRDLIARIDAGIRDDVLIASSTSGILISEFQDAALRPERVLLGHPFNPPHLIPLVEVVGGKLTSPEAIDRAMRFYAAVGKKPIHIRREMKGHVANRLQAALWREAFYLVDQGVATVADIDAAIAHGPGLRWALLGPFLNLHLSGGEGGIAHVIDHLGPPMEDWWRDLGDLTFTEAVKAEAVEGVDDELKCRSLPAMIRQRDDVLLALLALKAKADQLP</sequence>
<keyword evidence="5" id="KW-1185">Reference proteome</keyword>